<dbReference type="AlphaFoldDB" id="A0A8H4B655"/>
<accession>A0A8H4B655</accession>
<dbReference type="InterPro" id="IPR002885">
    <property type="entry name" value="PPR_rpt"/>
</dbReference>
<evidence type="ECO:0008006" key="4">
    <source>
        <dbReference type="Google" id="ProtNLM"/>
    </source>
</evidence>
<dbReference type="GO" id="GO:0005739">
    <property type="term" value="C:mitochondrion"/>
    <property type="evidence" value="ECO:0007669"/>
    <property type="project" value="TreeGrafter"/>
</dbReference>
<dbReference type="PANTHER" id="PTHR47938:SF35">
    <property type="entry name" value="PENTATRICOPEPTIDE REPEAT-CONTAINING PROTEIN 4, MITOCHONDRIAL-RELATED"/>
    <property type="match status" value="1"/>
</dbReference>
<reference evidence="2 3" key="1">
    <citation type="submission" date="2019-09" db="EMBL/GenBank/DDBJ databases">
        <authorList>
            <consortium name="DOE Joint Genome Institute"/>
            <person name="Mondo S.J."/>
            <person name="Navarro-Mendoza M.I."/>
            <person name="Perez-Arques C."/>
            <person name="Panchal S."/>
            <person name="Nicolas F.E."/>
            <person name="Ganguly P."/>
            <person name="Pangilinan J."/>
            <person name="Grigoriev I."/>
            <person name="Heitman J."/>
            <person name="Sanya K."/>
            <person name="Garre V."/>
        </authorList>
    </citation>
    <scope>NUCLEOTIDE SEQUENCE [LARGE SCALE GENOMIC DNA]</scope>
    <source>
        <strain evidence="2 3">MU402</strain>
    </source>
</reference>
<dbReference type="NCBIfam" id="TIGR00756">
    <property type="entry name" value="PPR"/>
    <property type="match status" value="5"/>
</dbReference>
<comment type="caution">
    <text evidence="2">The sequence shown here is derived from an EMBL/GenBank/DDBJ whole genome shotgun (WGS) entry which is preliminary data.</text>
</comment>
<feature type="repeat" description="PPR" evidence="1">
    <location>
        <begin position="499"/>
        <end position="533"/>
    </location>
</feature>
<feature type="repeat" description="PPR" evidence="1">
    <location>
        <begin position="358"/>
        <end position="392"/>
    </location>
</feature>
<dbReference type="PANTHER" id="PTHR47938">
    <property type="entry name" value="RESPIRATORY COMPLEX I CHAPERONE (CIA84), PUTATIVE (AFU_ORTHOLOGUE AFUA_2G06020)-RELATED"/>
    <property type="match status" value="1"/>
</dbReference>
<sequence>MQRILNVCNMRKLPRMAVNTDIAMPSRLKRSLPCLSYSTTAPAPTSTDHATTAIRNKQLEWQNYQKLEPEKLKLLKRDDFLKIRSDLWGRNDWGNEDRILRVLNDMKQAGIKWTVNEYNEYFTAKLFKTQYADVLDMYQGDFQASKVKLSTGSFNVILATYIQLDMIPEAIQLIQQANTVHDVVPDIRDFDRTMSRCMPHNTRVRERAKELIAQHGFKSTKVLNTNLMHLIDKRRFQDVKWIYEQQKGKKLDISTYNILIKGFTDARLMRDATHMYKEMQRHGVKPNAYICTSMLSIYAHTRDVASAEQVVRETILGGHKPDEFLYNNLIKVYFKCRLTHKAFLAYQEIEKDPRLKVNDVILNTMINGLVINREFNIAKILYKQMIESSYKPDMVTFNTMLKGYTKTGDMLSAAGIIADMFKLGLEPDTVTLSTLINSIFKTKAPASAEDMIETIRQMGMTPNIYTYNAIVNGWIESDRLDQAEKTLEIMRGTSQLKPTIHTYTNLIQGYIKHMQLGKAMETFQSLLRNGVQPDRATFNFMIVGFLNHDRLEDAFACLNHMLNMKLNPTKDTWSLLLDECCHKKNWAIGKQVIDRLDSSGFTVQNESLKRSYTIVKNHCK</sequence>
<dbReference type="InterPro" id="IPR011990">
    <property type="entry name" value="TPR-like_helical_dom_sf"/>
</dbReference>
<dbReference type="GO" id="GO:0140053">
    <property type="term" value="P:mitochondrial gene expression"/>
    <property type="evidence" value="ECO:0007669"/>
    <property type="project" value="TreeGrafter"/>
</dbReference>
<dbReference type="Proteomes" id="UP000469890">
    <property type="component" value="Unassembled WGS sequence"/>
</dbReference>
<dbReference type="Pfam" id="PF01535">
    <property type="entry name" value="PPR"/>
    <property type="match status" value="3"/>
</dbReference>
<feature type="repeat" description="PPR" evidence="1">
    <location>
        <begin position="252"/>
        <end position="286"/>
    </location>
</feature>
<evidence type="ECO:0000313" key="2">
    <source>
        <dbReference type="EMBL" id="KAF1796410.1"/>
    </source>
</evidence>
<evidence type="ECO:0000313" key="3">
    <source>
        <dbReference type="Proteomes" id="UP000469890"/>
    </source>
</evidence>
<name>A0A8H4B655_MUCCL</name>
<feature type="repeat" description="PPR" evidence="1">
    <location>
        <begin position="428"/>
        <end position="462"/>
    </location>
</feature>
<proteinExistence type="predicted"/>
<evidence type="ECO:0000256" key="1">
    <source>
        <dbReference type="PROSITE-ProRule" id="PRU00708"/>
    </source>
</evidence>
<dbReference type="Pfam" id="PF13041">
    <property type="entry name" value="PPR_2"/>
    <property type="match status" value="3"/>
</dbReference>
<protein>
    <recommendedName>
        <fullName evidence="4">Pentacotripeptide-repeat region of PRORP domain-containing protein</fullName>
    </recommendedName>
</protein>
<dbReference type="GO" id="GO:0003729">
    <property type="term" value="F:mRNA binding"/>
    <property type="evidence" value="ECO:0007669"/>
    <property type="project" value="TreeGrafter"/>
</dbReference>
<organism evidence="2 3">
    <name type="scientific">Mucor circinelloides f. lusitanicus</name>
    <name type="common">Mucor racemosus var. lusitanicus</name>
    <dbReference type="NCBI Taxonomy" id="29924"/>
    <lineage>
        <taxon>Eukaryota</taxon>
        <taxon>Fungi</taxon>
        <taxon>Fungi incertae sedis</taxon>
        <taxon>Mucoromycota</taxon>
        <taxon>Mucoromycotina</taxon>
        <taxon>Mucoromycetes</taxon>
        <taxon>Mucorales</taxon>
        <taxon>Mucorineae</taxon>
        <taxon>Mucoraceae</taxon>
        <taxon>Mucor</taxon>
    </lineage>
</organism>
<feature type="repeat" description="PPR" evidence="1">
    <location>
        <begin position="393"/>
        <end position="427"/>
    </location>
</feature>
<gene>
    <name evidence="2" type="ORF">FB192DRAFT_1404383</name>
</gene>
<feature type="repeat" description="PPR" evidence="1">
    <location>
        <begin position="534"/>
        <end position="568"/>
    </location>
</feature>
<dbReference type="Gene3D" id="1.25.40.10">
    <property type="entry name" value="Tetratricopeptide repeat domain"/>
    <property type="match status" value="3"/>
</dbReference>
<dbReference type="EMBL" id="JAAECE010000012">
    <property type="protein sequence ID" value="KAF1796410.1"/>
    <property type="molecule type" value="Genomic_DNA"/>
</dbReference>
<dbReference type="PROSITE" id="PS51375">
    <property type="entry name" value="PPR"/>
    <property type="match status" value="6"/>
</dbReference>
<dbReference type="SUPFAM" id="SSF81901">
    <property type="entry name" value="HCP-like"/>
    <property type="match status" value="1"/>
</dbReference>